<evidence type="ECO:0000313" key="1">
    <source>
        <dbReference type="EMBL" id="MBD2871412.1"/>
    </source>
</evidence>
<dbReference type="Proteomes" id="UP000632125">
    <property type="component" value="Unassembled WGS sequence"/>
</dbReference>
<evidence type="ECO:0000313" key="2">
    <source>
        <dbReference type="Proteomes" id="UP000632125"/>
    </source>
</evidence>
<accession>A0A927H8C1</accession>
<dbReference type="AlphaFoldDB" id="A0A927H8C1"/>
<comment type="caution">
    <text evidence="1">The sequence shown here is derived from an EMBL/GenBank/DDBJ whole genome shotgun (WGS) entry which is preliminary data.</text>
</comment>
<gene>
    <name evidence="1" type="ORF">IDH41_22755</name>
</gene>
<dbReference type="EMBL" id="JACXIY010000030">
    <property type="protein sequence ID" value="MBD2871412.1"/>
    <property type="molecule type" value="Genomic_DNA"/>
</dbReference>
<protein>
    <submittedName>
        <fullName evidence="1">Uncharacterized protein</fullName>
    </submittedName>
</protein>
<name>A0A927H8C1_9BACL</name>
<keyword evidence="2" id="KW-1185">Reference proteome</keyword>
<sequence>MLETLVGRTVQIIYMNRNRNISFRTIEIKSVGGGRVKAYCLTASAPRVFLIDRIIDVELVKRHAG</sequence>
<organism evidence="1 2">
    <name type="scientific">Paenibacillus arenilitoris</name>
    <dbReference type="NCBI Taxonomy" id="2772299"/>
    <lineage>
        <taxon>Bacteria</taxon>
        <taxon>Bacillati</taxon>
        <taxon>Bacillota</taxon>
        <taxon>Bacilli</taxon>
        <taxon>Bacillales</taxon>
        <taxon>Paenibacillaceae</taxon>
        <taxon>Paenibacillus</taxon>
    </lineage>
</organism>
<reference evidence="1" key="1">
    <citation type="submission" date="2020-09" db="EMBL/GenBank/DDBJ databases">
        <title>A novel bacterium of genus Paenibacillus, isolated from South China Sea.</title>
        <authorList>
            <person name="Huang H."/>
            <person name="Mo K."/>
            <person name="Hu Y."/>
        </authorList>
    </citation>
    <scope>NUCLEOTIDE SEQUENCE</scope>
    <source>
        <strain evidence="1">IB182493</strain>
    </source>
</reference>
<proteinExistence type="predicted"/>
<dbReference type="RefSeq" id="WP_190865195.1">
    <property type="nucleotide sequence ID" value="NZ_JACXIY010000030.1"/>
</dbReference>